<dbReference type="Pfam" id="PF18029">
    <property type="entry name" value="Glyoxalase_6"/>
    <property type="match status" value="1"/>
</dbReference>
<keyword evidence="8" id="KW-1185">Reference proteome</keyword>
<evidence type="ECO:0000313" key="8">
    <source>
        <dbReference type="Proteomes" id="UP001589748"/>
    </source>
</evidence>
<dbReference type="SUPFAM" id="SSF55248">
    <property type="entry name" value="PCD-like"/>
    <property type="match status" value="1"/>
</dbReference>
<feature type="domain" description="Glyoxalase-like" evidence="6">
    <location>
        <begin position="113"/>
        <end position="219"/>
    </location>
</feature>
<dbReference type="Proteomes" id="UP001589748">
    <property type="component" value="Unassembled WGS sequence"/>
</dbReference>
<evidence type="ECO:0000259" key="6">
    <source>
        <dbReference type="Pfam" id="PF18029"/>
    </source>
</evidence>
<evidence type="ECO:0000256" key="5">
    <source>
        <dbReference type="ARBA" id="ARBA00023239"/>
    </source>
</evidence>
<comment type="catalytic activity">
    <reaction evidence="1">
        <text>(4aS,6R)-4a-hydroxy-L-erythro-5,6,7,8-tetrahydrobiopterin = (6R)-L-erythro-6,7-dihydrobiopterin + H2O</text>
        <dbReference type="Rhea" id="RHEA:11920"/>
        <dbReference type="ChEBI" id="CHEBI:15377"/>
        <dbReference type="ChEBI" id="CHEBI:15642"/>
        <dbReference type="ChEBI" id="CHEBI:43120"/>
        <dbReference type="EC" id="4.2.1.96"/>
    </reaction>
</comment>
<name>A0ABV5LNB5_9ACTN</name>
<dbReference type="SUPFAM" id="SSF54593">
    <property type="entry name" value="Glyoxalase/Bleomycin resistance protein/Dihydroxybiphenyl dioxygenase"/>
    <property type="match status" value="1"/>
</dbReference>
<dbReference type="InterPro" id="IPR029068">
    <property type="entry name" value="Glyas_Bleomycin-R_OHBP_Dase"/>
</dbReference>
<reference evidence="7 8" key="1">
    <citation type="submission" date="2024-09" db="EMBL/GenBank/DDBJ databases">
        <authorList>
            <person name="Sun Q."/>
            <person name="Mori K."/>
        </authorList>
    </citation>
    <scope>NUCLEOTIDE SEQUENCE [LARGE SCALE GENOMIC DNA]</scope>
    <source>
        <strain evidence="7 8">TISTR 1856</strain>
    </source>
</reference>
<sequence>MAISRRALLGMPDVRAGLATLDGWWQDHSRLVTGRRLPSQPEALALLTRVGTVAEELDHHPDVDLRHRDLWFLLSTHSSRGVSALDLELAARIDVLAREAGAEPLPCSVLGAQVAVDVLDPALVLPFWQVVTGYRLTHDHDGDPHLVDPAGRAPDVWFQRMTTPRPGRGRTHLDVYLDVDEAPERVRAAVAAGGVLRDESHAPGWWVLADAEGNEVCVCTVGGSAG</sequence>
<protein>
    <recommendedName>
        <fullName evidence="4">Putative pterin-4-alpha-carbinolamine dehydratase</fullName>
        <ecNumber evidence="3">4.2.1.96</ecNumber>
    </recommendedName>
</protein>
<dbReference type="Pfam" id="PF01329">
    <property type="entry name" value="Pterin_4a"/>
    <property type="match status" value="1"/>
</dbReference>
<evidence type="ECO:0000256" key="4">
    <source>
        <dbReference type="ARBA" id="ARBA00021735"/>
    </source>
</evidence>
<evidence type="ECO:0000256" key="3">
    <source>
        <dbReference type="ARBA" id="ARBA00013252"/>
    </source>
</evidence>
<dbReference type="PANTHER" id="PTHR35908">
    <property type="entry name" value="HYPOTHETICAL FUSION PROTEIN"/>
    <property type="match status" value="1"/>
</dbReference>
<accession>A0ABV5LNB5</accession>
<dbReference type="EMBL" id="JBHMDM010000001">
    <property type="protein sequence ID" value="MFB9375590.1"/>
    <property type="molecule type" value="Genomic_DNA"/>
</dbReference>
<gene>
    <name evidence="7" type="ORF">ACFFVI_01280</name>
</gene>
<evidence type="ECO:0000256" key="1">
    <source>
        <dbReference type="ARBA" id="ARBA00001554"/>
    </source>
</evidence>
<dbReference type="Gene3D" id="3.10.180.10">
    <property type="entry name" value="2,3-Dihydroxybiphenyl 1,2-Dioxygenase, domain 1"/>
    <property type="match status" value="1"/>
</dbReference>
<dbReference type="InterPro" id="IPR001533">
    <property type="entry name" value="Pterin_deHydtase"/>
</dbReference>
<comment type="caution">
    <text evidence="7">The sequence shown here is derived from an EMBL/GenBank/DDBJ whole genome shotgun (WGS) entry which is preliminary data.</text>
</comment>
<comment type="similarity">
    <text evidence="2">Belongs to the pterin-4-alpha-carbinolamine dehydratase family.</text>
</comment>
<organism evidence="7 8">
    <name type="scientific">Kineococcus gynurae</name>
    <dbReference type="NCBI Taxonomy" id="452979"/>
    <lineage>
        <taxon>Bacteria</taxon>
        <taxon>Bacillati</taxon>
        <taxon>Actinomycetota</taxon>
        <taxon>Actinomycetes</taxon>
        <taxon>Kineosporiales</taxon>
        <taxon>Kineosporiaceae</taxon>
        <taxon>Kineococcus</taxon>
    </lineage>
</organism>
<dbReference type="EC" id="4.2.1.96" evidence="3"/>
<dbReference type="Gene3D" id="3.30.1360.20">
    <property type="entry name" value="Transcriptional coactivator/pterin dehydratase"/>
    <property type="match status" value="1"/>
</dbReference>
<dbReference type="InterPro" id="IPR036428">
    <property type="entry name" value="PCD_sf"/>
</dbReference>
<dbReference type="InterPro" id="IPR041581">
    <property type="entry name" value="Glyoxalase_6"/>
</dbReference>
<keyword evidence="5" id="KW-0456">Lyase</keyword>
<dbReference type="PANTHER" id="PTHR35908:SF1">
    <property type="entry name" value="CONSERVED PROTEIN"/>
    <property type="match status" value="1"/>
</dbReference>
<evidence type="ECO:0000313" key="7">
    <source>
        <dbReference type="EMBL" id="MFB9375590.1"/>
    </source>
</evidence>
<evidence type="ECO:0000256" key="2">
    <source>
        <dbReference type="ARBA" id="ARBA00006472"/>
    </source>
</evidence>
<proteinExistence type="inferred from homology"/>
<dbReference type="RefSeq" id="WP_380140256.1">
    <property type="nucleotide sequence ID" value="NZ_JBHLUI010000012.1"/>
</dbReference>
<dbReference type="CDD" id="cd00488">
    <property type="entry name" value="PCD_DCoH"/>
    <property type="match status" value="1"/>
</dbReference>